<evidence type="ECO:0000313" key="2">
    <source>
        <dbReference type="Proteomes" id="UP000000768"/>
    </source>
</evidence>
<dbReference type="Gramene" id="OQU84721">
    <property type="protein sequence ID" value="OQU84721"/>
    <property type="gene ID" value="SORBI_3004G113201"/>
</dbReference>
<dbReference type="EMBL" id="CM000763">
    <property type="protein sequence ID" value="OQU84721.1"/>
    <property type="molecule type" value="Genomic_DNA"/>
</dbReference>
<dbReference type="InParanoid" id="A0A1Z5RMC9"/>
<reference evidence="1 2" key="1">
    <citation type="journal article" date="2009" name="Nature">
        <title>The Sorghum bicolor genome and the diversification of grasses.</title>
        <authorList>
            <person name="Paterson A.H."/>
            <person name="Bowers J.E."/>
            <person name="Bruggmann R."/>
            <person name="Dubchak I."/>
            <person name="Grimwood J."/>
            <person name="Gundlach H."/>
            <person name="Haberer G."/>
            <person name="Hellsten U."/>
            <person name="Mitros T."/>
            <person name="Poliakov A."/>
            <person name="Schmutz J."/>
            <person name="Spannagl M."/>
            <person name="Tang H."/>
            <person name="Wang X."/>
            <person name="Wicker T."/>
            <person name="Bharti A.K."/>
            <person name="Chapman J."/>
            <person name="Feltus F.A."/>
            <person name="Gowik U."/>
            <person name="Grigoriev I.V."/>
            <person name="Lyons E."/>
            <person name="Maher C.A."/>
            <person name="Martis M."/>
            <person name="Narechania A."/>
            <person name="Otillar R.P."/>
            <person name="Penning B.W."/>
            <person name="Salamov A.A."/>
            <person name="Wang Y."/>
            <person name="Zhang L."/>
            <person name="Carpita N.C."/>
            <person name="Freeling M."/>
            <person name="Gingle A.R."/>
            <person name="Hash C.T."/>
            <person name="Keller B."/>
            <person name="Klein P."/>
            <person name="Kresovich S."/>
            <person name="McCann M.C."/>
            <person name="Ming R."/>
            <person name="Peterson D.G."/>
            <person name="Mehboob-ur-Rahman"/>
            <person name="Ware D."/>
            <person name="Westhoff P."/>
            <person name="Mayer K.F."/>
            <person name="Messing J."/>
            <person name="Rokhsar D.S."/>
        </authorList>
    </citation>
    <scope>NUCLEOTIDE SEQUENCE [LARGE SCALE GENOMIC DNA]</scope>
    <source>
        <strain evidence="2">cv. BTx623</strain>
    </source>
</reference>
<gene>
    <name evidence="1" type="ORF">SORBI_3004G113201</name>
</gene>
<evidence type="ECO:0000313" key="1">
    <source>
        <dbReference type="EMBL" id="OQU84721.1"/>
    </source>
</evidence>
<reference evidence="2" key="2">
    <citation type="journal article" date="2018" name="Plant J.">
        <title>The Sorghum bicolor reference genome: improved assembly, gene annotations, a transcriptome atlas, and signatures of genome organization.</title>
        <authorList>
            <person name="McCormick R.F."/>
            <person name="Truong S.K."/>
            <person name="Sreedasyam A."/>
            <person name="Jenkins J."/>
            <person name="Shu S."/>
            <person name="Sims D."/>
            <person name="Kennedy M."/>
            <person name="Amirebrahimi M."/>
            <person name="Weers B.D."/>
            <person name="McKinley B."/>
            <person name="Mattison A."/>
            <person name="Morishige D.T."/>
            <person name="Grimwood J."/>
            <person name="Schmutz J."/>
            <person name="Mullet J.E."/>
        </authorList>
    </citation>
    <scope>NUCLEOTIDE SEQUENCE [LARGE SCALE GENOMIC DNA]</scope>
    <source>
        <strain evidence="2">cv. BTx623</strain>
    </source>
</reference>
<dbReference type="Proteomes" id="UP000000768">
    <property type="component" value="Chromosome 4"/>
</dbReference>
<dbReference type="AlphaFoldDB" id="A0A1Z5RMC9"/>
<proteinExistence type="predicted"/>
<keyword evidence="2" id="KW-1185">Reference proteome</keyword>
<sequence>MDCQTCLQITCIVTFWECASFFFVTVICPAGTVSPRVWFTVLVIGWTV</sequence>
<protein>
    <submittedName>
        <fullName evidence="1">Uncharacterized protein</fullName>
    </submittedName>
</protein>
<organism evidence="1 2">
    <name type="scientific">Sorghum bicolor</name>
    <name type="common">Sorghum</name>
    <name type="synonym">Sorghum vulgare</name>
    <dbReference type="NCBI Taxonomy" id="4558"/>
    <lineage>
        <taxon>Eukaryota</taxon>
        <taxon>Viridiplantae</taxon>
        <taxon>Streptophyta</taxon>
        <taxon>Embryophyta</taxon>
        <taxon>Tracheophyta</taxon>
        <taxon>Spermatophyta</taxon>
        <taxon>Magnoliopsida</taxon>
        <taxon>Liliopsida</taxon>
        <taxon>Poales</taxon>
        <taxon>Poaceae</taxon>
        <taxon>PACMAD clade</taxon>
        <taxon>Panicoideae</taxon>
        <taxon>Andropogonodae</taxon>
        <taxon>Andropogoneae</taxon>
        <taxon>Sorghinae</taxon>
        <taxon>Sorghum</taxon>
    </lineage>
</organism>
<name>A0A1Z5RMC9_SORBI</name>
<accession>A0A1Z5RMC9</accession>